<comment type="similarity">
    <text evidence="1">Belongs to the universal stress protein A family.</text>
</comment>
<accession>A0ABQ3PSS8</accession>
<feature type="domain" description="UspA" evidence="2">
    <location>
        <begin position="14"/>
        <end position="145"/>
    </location>
</feature>
<evidence type="ECO:0000259" key="2">
    <source>
        <dbReference type="Pfam" id="PF00582"/>
    </source>
</evidence>
<comment type="caution">
    <text evidence="3">The sequence shown here is derived from an EMBL/GenBank/DDBJ whole genome shotgun (WGS) entry which is preliminary data.</text>
</comment>
<sequence length="299" mass="31694">MSREAEEFRVGTEIVAGVDGSPESLAAAEWAAREAEHREVPLRLVHAWRWEPLDLPLVQDQGAQERAAEEVVRAAEARIAERHPGVAVTAEVLKDTPVPALLDAQHGAGMLVIGSRGHGAVAGFLLGSYGMQLIAAASRPVVAVRSHDDRAAEPPTGEILVGQQGTPEDSEAMLRFAFETAHARGAAIRAVRAWSLPSLYAFSPASMRLADDAGGLLPFEEKALREALAPWRERYPHVPVTEHVELGSAGQVLLTTSGAAQLLVVGRRAKRGALGQRIGSVAHAALHLAPCPVAVIPQG</sequence>
<dbReference type="EMBL" id="BNDW01000120">
    <property type="protein sequence ID" value="GHI28054.1"/>
    <property type="molecule type" value="Genomic_DNA"/>
</dbReference>
<name>A0ABQ3PSS8_9ACTN</name>
<evidence type="ECO:0000313" key="3">
    <source>
        <dbReference type="EMBL" id="GHI28054.1"/>
    </source>
</evidence>
<dbReference type="PANTHER" id="PTHR46268">
    <property type="entry name" value="STRESS RESPONSE PROTEIN NHAX"/>
    <property type="match status" value="1"/>
</dbReference>
<organism evidence="3 4">
    <name type="scientific">Streptomyces hydrogenans</name>
    <dbReference type="NCBI Taxonomy" id="1873719"/>
    <lineage>
        <taxon>Bacteria</taxon>
        <taxon>Bacillati</taxon>
        <taxon>Actinomycetota</taxon>
        <taxon>Actinomycetes</taxon>
        <taxon>Kitasatosporales</taxon>
        <taxon>Streptomycetaceae</taxon>
        <taxon>Streptomyces</taxon>
    </lineage>
</organism>
<dbReference type="SUPFAM" id="SSF52402">
    <property type="entry name" value="Adenine nucleotide alpha hydrolases-like"/>
    <property type="match status" value="2"/>
</dbReference>
<feature type="domain" description="UspA" evidence="2">
    <location>
        <begin position="159"/>
        <end position="297"/>
    </location>
</feature>
<dbReference type="InterPro" id="IPR006016">
    <property type="entry name" value="UspA"/>
</dbReference>
<gene>
    <name evidence="3" type="ORF">Shyd_94250</name>
</gene>
<dbReference type="PANTHER" id="PTHR46268:SF6">
    <property type="entry name" value="UNIVERSAL STRESS PROTEIN UP12"/>
    <property type="match status" value="1"/>
</dbReference>
<dbReference type="RefSeq" id="WP_190226550.1">
    <property type="nucleotide sequence ID" value="NZ_BNBS01000212.1"/>
</dbReference>
<reference evidence="3" key="1">
    <citation type="submission" date="2024-05" db="EMBL/GenBank/DDBJ databases">
        <title>Whole genome shotgun sequence of Streptomyces hydrogenans NBRC 13475.</title>
        <authorList>
            <person name="Komaki H."/>
            <person name="Tamura T."/>
        </authorList>
    </citation>
    <scope>NUCLEOTIDE SEQUENCE</scope>
    <source>
        <strain evidence="3">NBRC 13475</strain>
    </source>
</reference>
<dbReference type="Pfam" id="PF00582">
    <property type="entry name" value="Usp"/>
    <property type="match status" value="2"/>
</dbReference>
<keyword evidence="4" id="KW-1185">Reference proteome</keyword>
<protein>
    <submittedName>
        <fullName evidence="3">Universal stress protein</fullName>
    </submittedName>
</protein>
<evidence type="ECO:0000313" key="4">
    <source>
        <dbReference type="Proteomes" id="UP001052739"/>
    </source>
</evidence>
<dbReference type="Proteomes" id="UP001052739">
    <property type="component" value="Unassembled WGS sequence"/>
</dbReference>
<dbReference type="PRINTS" id="PR01438">
    <property type="entry name" value="UNVRSLSTRESS"/>
</dbReference>
<dbReference type="InterPro" id="IPR006015">
    <property type="entry name" value="Universal_stress_UspA"/>
</dbReference>
<evidence type="ECO:0000256" key="1">
    <source>
        <dbReference type="ARBA" id="ARBA00008791"/>
    </source>
</evidence>
<dbReference type="Gene3D" id="3.40.50.620">
    <property type="entry name" value="HUPs"/>
    <property type="match status" value="2"/>
</dbReference>
<dbReference type="InterPro" id="IPR014729">
    <property type="entry name" value="Rossmann-like_a/b/a_fold"/>
</dbReference>
<proteinExistence type="inferred from homology"/>